<dbReference type="EMBL" id="JACOOX010000001">
    <property type="protein sequence ID" value="MBC5661496.1"/>
    <property type="molecule type" value="Genomic_DNA"/>
</dbReference>
<dbReference type="InterPro" id="IPR018060">
    <property type="entry name" value="HTH_AraC"/>
</dbReference>
<dbReference type="PANTHER" id="PTHR43280:SF34">
    <property type="entry name" value="ARAC-FAMILY TRANSCRIPTIONAL REGULATOR"/>
    <property type="match status" value="1"/>
</dbReference>
<evidence type="ECO:0000313" key="5">
    <source>
        <dbReference type="EMBL" id="MBC5661496.1"/>
    </source>
</evidence>
<dbReference type="SUPFAM" id="SSF46689">
    <property type="entry name" value="Homeodomain-like"/>
    <property type="match status" value="2"/>
</dbReference>
<accession>A0A8I0DTV9</accession>
<keyword evidence="1" id="KW-0805">Transcription regulation</keyword>
<keyword evidence="3" id="KW-0804">Transcription</keyword>
<dbReference type="AlphaFoldDB" id="A0A8I0DTV9"/>
<dbReference type="InterPro" id="IPR009057">
    <property type="entry name" value="Homeodomain-like_sf"/>
</dbReference>
<evidence type="ECO:0000256" key="3">
    <source>
        <dbReference type="ARBA" id="ARBA00023163"/>
    </source>
</evidence>
<dbReference type="PANTHER" id="PTHR43280">
    <property type="entry name" value="ARAC-FAMILY TRANSCRIPTIONAL REGULATOR"/>
    <property type="match status" value="1"/>
</dbReference>
<keyword evidence="2" id="KW-0238">DNA-binding</keyword>
<dbReference type="GO" id="GO:0043565">
    <property type="term" value="F:sequence-specific DNA binding"/>
    <property type="evidence" value="ECO:0007669"/>
    <property type="project" value="InterPro"/>
</dbReference>
<dbReference type="Pfam" id="PF12833">
    <property type="entry name" value="HTH_18"/>
    <property type="match status" value="1"/>
</dbReference>
<dbReference type="RefSeq" id="WP_117784586.1">
    <property type="nucleotide sequence ID" value="NZ_JACOOX010000001.1"/>
</dbReference>
<sequence>MQLKKELVYREFVQRENNLLRAPYNPEVSFYAAIKEGDVAKVEQLCQESLLDKEGLGTLSDHYLQNIKYHYVITTAIIARYCIEGGMELSNAYSLSDFYIQKADRCKTPEEVAALHPAMCMDYAKRMRNLRKSKISSLHIAVCLDYIYDHLHTHITAEQLAKLTGLNISYLSRLFKKETGQTISNYIRDKKIETAKNMLLYSDFSPSEIASILAFPSQSYFTEVFRKTTGVTPRKYQESFLRTTALGK</sequence>
<evidence type="ECO:0000256" key="1">
    <source>
        <dbReference type="ARBA" id="ARBA00023015"/>
    </source>
</evidence>
<keyword evidence="6" id="KW-1185">Reference proteome</keyword>
<reference evidence="5 6" key="1">
    <citation type="submission" date="2020-08" db="EMBL/GenBank/DDBJ databases">
        <title>Genome public.</title>
        <authorList>
            <person name="Liu C."/>
            <person name="Sun Q."/>
        </authorList>
    </citation>
    <scope>NUCLEOTIDE SEQUENCE [LARGE SCALE GENOMIC DNA]</scope>
    <source>
        <strain evidence="5 6">NSJ-10</strain>
    </source>
</reference>
<evidence type="ECO:0000256" key="2">
    <source>
        <dbReference type="ARBA" id="ARBA00023125"/>
    </source>
</evidence>
<evidence type="ECO:0000259" key="4">
    <source>
        <dbReference type="PROSITE" id="PS01124"/>
    </source>
</evidence>
<comment type="caution">
    <text evidence="5">The sequence shown here is derived from an EMBL/GenBank/DDBJ whole genome shotgun (WGS) entry which is preliminary data.</text>
</comment>
<protein>
    <submittedName>
        <fullName evidence="5">Helix-turn-helix domain-containing protein</fullName>
    </submittedName>
</protein>
<organism evidence="5 6">
    <name type="scientific">Coprococcus hominis</name>
    <name type="common">ex Liu et al. 2022</name>
    <dbReference type="NCBI Taxonomy" id="2763039"/>
    <lineage>
        <taxon>Bacteria</taxon>
        <taxon>Bacillati</taxon>
        <taxon>Bacillota</taxon>
        <taxon>Clostridia</taxon>
        <taxon>Lachnospirales</taxon>
        <taxon>Lachnospiraceae</taxon>
        <taxon>Coprococcus</taxon>
    </lineage>
</organism>
<dbReference type="Gene3D" id="1.10.10.60">
    <property type="entry name" value="Homeodomain-like"/>
    <property type="match status" value="2"/>
</dbReference>
<dbReference type="Proteomes" id="UP000615234">
    <property type="component" value="Unassembled WGS sequence"/>
</dbReference>
<gene>
    <name evidence="5" type="ORF">H8S09_01085</name>
</gene>
<feature type="domain" description="HTH araC/xylS-type" evidence="4">
    <location>
        <begin position="141"/>
        <end position="239"/>
    </location>
</feature>
<evidence type="ECO:0000313" key="6">
    <source>
        <dbReference type="Proteomes" id="UP000615234"/>
    </source>
</evidence>
<proteinExistence type="predicted"/>
<dbReference type="SMART" id="SM00342">
    <property type="entry name" value="HTH_ARAC"/>
    <property type="match status" value="1"/>
</dbReference>
<dbReference type="GO" id="GO:0003700">
    <property type="term" value="F:DNA-binding transcription factor activity"/>
    <property type="evidence" value="ECO:0007669"/>
    <property type="project" value="InterPro"/>
</dbReference>
<name>A0A8I0DTV9_9FIRM</name>
<dbReference type="PROSITE" id="PS01124">
    <property type="entry name" value="HTH_ARAC_FAMILY_2"/>
    <property type="match status" value="1"/>
</dbReference>